<sequence length="140" mass="15218">MKAPWLLPDEFGEQFSTPTFPEEGETSEHISSSDRSICTSYLNHQSRSHREVQRVGLGLPGKQLQRGDSDTTERTRPSGSPFPSTGEALSLQAVQDAVASESLAGIILLATLTPLGSLEIQPPRNLVHWVGTLDLVNLLI</sequence>
<comment type="caution">
    <text evidence="2">The sequence shown here is derived from an EMBL/GenBank/DDBJ whole genome shotgun (WGS) entry which is preliminary data.</text>
</comment>
<evidence type="ECO:0000313" key="3">
    <source>
        <dbReference type="Proteomes" id="UP001159641"/>
    </source>
</evidence>
<organism evidence="2 3">
    <name type="scientific">Eschrichtius robustus</name>
    <name type="common">California gray whale</name>
    <name type="synonym">Eschrichtius gibbosus</name>
    <dbReference type="NCBI Taxonomy" id="9764"/>
    <lineage>
        <taxon>Eukaryota</taxon>
        <taxon>Metazoa</taxon>
        <taxon>Chordata</taxon>
        <taxon>Craniata</taxon>
        <taxon>Vertebrata</taxon>
        <taxon>Euteleostomi</taxon>
        <taxon>Mammalia</taxon>
        <taxon>Eutheria</taxon>
        <taxon>Laurasiatheria</taxon>
        <taxon>Artiodactyla</taxon>
        <taxon>Whippomorpha</taxon>
        <taxon>Cetacea</taxon>
        <taxon>Mysticeti</taxon>
        <taxon>Eschrichtiidae</taxon>
        <taxon>Eschrichtius</taxon>
    </lineage>
</organism>
<feature type="compositionally biased region" description="Polar residues" evidence="1">
    <location>
        <begin position="33"/>
        <end position="45"/>
    </location>
</feature>
<evidence type="ECO:0000313" key="2">
    <source>
        <dbReference type="EMBL" id="KAJ8777237.1"/>
    </source>
</evidence>
<dbReference type="AlphaFoldDB" id="A0AB34GD32"/>
<feature type="compositionally biased region" description="Basic and acidic residues" evidence="1">
    <location>
        <begin position="65"/>
        <end position="76"/>
    </location>
</feature>
<dbReference type="EMBL" id="JAIQCJ010002315">
    <property type="protein sequence ID" value="KAJ8777237.1"/>
    <property type="molecule type" value="Genomic_DNA"/>
</dbReference>
<dbReference type="Proteomes" id="UP001159641">
    <property type="component" value="Unassembled WGS sequence"/>
</dbReference>
<reference evidence="2 3" key="1">
    <citation type="submission" date="2022-11" db="EMBL/GenBank/DDBJ databases">
        <title>Whole genome sequence of Eschrichtius robustus ER-17-0199.</title>
        <authorList>
            <person name="Bruniche-Olsen A."/>
            <person name="Black A.N."/>
            <person name="Fields C.J."/>
            <person name="Walden K."/>
            <person name="Dewoody J.A."/>
        </authorList>
    </citation>
    <scope>NUCLEOTIDE SEQUENCE [LARGE SCALE GENOMIC DNA]</scope>
    <source>
        <strain evidence="2">ER-17-0199</strain>
        <tissue evidence="2">Blubber</tissue>
    </source>
</reference>
<accession>A0AB34GD32</accession>
<name>A0AB34GD32_ESCRO</name>
<feature type="region of interest" description="Disordered" evidence="1">
    <location>
        <begin position="1"/>
        <end position="86"/>
    </location>
</feature>
<evidence type="ECO:0000256" key="1">
    <source>
        <dbReference type="SAM" id="MobiDB-lite"/>
    </source>
</evidence>
<gene>
    <name evidence="2" type="ORF">J1605_014620</name>
</gene>
<keyword evidence="3" id="KW-1185">Reference proteome</keyword>
<protein>
    <submittedName>
        <fullName evidence="2">Uncharacterized protein</fullName>
    </submittedName>
</protein>
<proteinExistence type="predicted"/>